<evidence type="ECO:0000259" key="1">
    <source>
        <dbReference type="Pfam" id="PF12706"/>
    </source>
</evidence>
<dbReference type="Gene3D" id="3.60.15.10">
    <property type="entry name" value="Ribonuclease Z/Hydroxyacylglutathione hydrolase-like"/>
    <property type="match status" value="1"/>
</dbReference>
<dbReference type="EMBL" id="JANCYU010000017">
    <property type="protein sequence ID" value="KAK4523616.1"/>
    <property type="molecule type" value="Genomic_DNA"/>
</dbReference>
<dbReference type="Proteomes" id="UP001300502">
    <property type="component" value="Unassembled WGS sequence"/>
</dbReference>
<name>A0AAV9I8I7_9RHOD</name>
<dbReference type="PANTHER" id="PTHR42663:SF6">
    <property type="entry name" value="HYDROLASE C777.06C-RELATED"/>
    <property type="match status" value="1"/>
</dbReference>
<reference evidence="2 3" key="1">
    <citation type="submission" date="2022-07" db="EMBL/GenBank/DDBJ databases">
        <title>Genome-wide signatures of adaptation to extreme environments.</title>
        <authorList>
            <person name="Cho C.H."/>
            <person name="Yoon H.S."/>
        </authorList>
    </citation>
    <scope>NUCLEOTIDE SEQUENCE [LARGE SCALE GENOMIC DNA]</scope>
    <source>
        <strain evidence="2 3">108.79 E11</strain>
    </source>
</reference>
<sequence length="300" mass="34340">MPSNEMNLSWTCQELIFLGTGTSEGVPRVSCLTEYPVTCKTCKDAVLVGSKNRRRNCSLLLRAKDATTGNEAHIVIDVGKFFYESALEWFPKYQLRNIDAVLLTHDHADHVNGLDDLRDFTLHMRDNCCPLPVYCDDQTFRRIQASFPYLVDPSQGTGSGVVAKLAFYPIDHHKEFQVHGINFIPLPVWHGPHNGALGFRFGSISYIPDVSAIPEATLEKMKGSEYLIIDSLFPGKERKHISHFCEAQALDVAKQIQPKYLYLTDFTHLWFHEWDEQRLREEYQESFDIYMAHDGLRIAL</sequence>
<proteinExistence type="predicted"/>
<organism evidence="2 3">
    <name type="scientific">Galdieria yellowstonensis</name>
    <dbReference type="NCBI Taxonomy" id="3028027"/>
    <lineage>
        <taxon>Eukaryota</taxon>
        <taxon>Rhodophyta</taxon>
        <taxon>Bangiophyceae</taxon>
        <taxon>Galdieriales</taxon>
        <taxon>Galdieriaceae</taxon>
        <taxon>Galdieria</taxon>
    </lineage>
</organism>
<dbReference type="CDD" id="cd16279">
    <property type="entry name" value="metallo-hydrolase-like_MBL-fold"/>
    <property type="match status" value="1"/>
</dbReference>
<keyword evidence="3" id="KW-1185">Reference proteome</keyword>
<dbReference type="PANTHER" id="PTHR42663">
    <property type="entry name" value="HYDROLASE C777.06C-RELATED-RELATED"/>
    <property type="match status" value="1"/>
</dbReference>
<evidence type="ECO:0000313" key="2">
    <source>
        <dbReference type="EMBL" id="KAK4523616.1"/>
    </source>
</evidence>
<dbReference type="AlphaFoldDB" id="A0AAV9I8I7"/>
<accession>A0AAV9I8I7</accession>
<protein>
    <recommendedName>
        <fullName evidence="1">Metallo-beta-lactamase domain-containing protein</fullName>
    </recommendedName>
</protein>
<dbReference type="InterPro" id="IPR036866">
    <property type="entry name" value="RibonucZ/Hydroxyglut_hydro"/>
</dbReference>
<dbReference type="Pfam" id="PF12706">
    <property type="entry name" value="Lactamase_B_2"/>
    <property type="match status" value="1"/>
</dbReference>
<dbReference type="InterPro" id="IPR001279">
    <property type="entry name" value="Metallo-B-lactamas"/>
</dbReference>
<comment type="caution">
    <text evidence="2">The sequence shown here is derived from an EMBL/GenBank/DDBJ whole genome shotgun (WGS) entry which is preliminary data.</text>
</comment>
<gene>
    <name evidence="2" type="ORF">GAYE_PCTG70G1512</name>
</gene>
<evidence type="ECO:0000313" key="3">
    <source>
        <dbReference type="Proteomes" id="UP001300502"/>
    </source>
</evidence>
<feature type="domain" description="Metallo-beta-lactamase" evidence="1">
    <location>
        <begin position="91"/>
        <end position="264"/>
    </location>
</feature>
<dbReference type="SUPFAM" id="SSF56281">
    <property type="entry name" value="Metallo-hydrolase/oxidoreductase"/>
    <property type="match status" value="1"/>
</dbReference>